<dbReference type="EC" id="2.3.2.27" evidence="14"/>
<evidence type="ECO:0000259" key="17">
    <source>
        <dbReference type="PROSITE" id="PS50089"/>
    </source>
</evidence>
<reference evidence="18 19" key="1">
    <citation type="submission" date="2021-07" db="EMBL/GenBank/DDBJ databases">
        <title>The Aristolochia fimbriata genome: insights into angiosperm evolution, floral development and chemical biosynthesis.</title>
        <authorList>
            <person name="Jiao Y."/>
        </authorList>
    </citation>
    <scope>NUCLEOTIDE SEQUENCE [LARGE SCALE GENOMIC DNA]</scope>
    <source>
        <strain evidence="18">IBCAS-2021</strain>
        <tissue evidence="18">Leaf</tissue>
    </source>
</reference>
<feature type="coiled-coil region" evidence="15">
    <location>
        <begin position="39"/>
        <end position="73"/>
    </location>
</feature>
<evidence type="ECO:0000256" key="1">
    <source>
        <dbReference type="ARBA" id="ARBA00000900"/>
    </source>
</evidence>
<protein>
    <recommendedName>
        <fullName evidence="14">E3 ubiquitin protein ligase</fullName>
        <ecNumber evidence="14">2.3.2.27</ecNumber>
    </recommendedName>
</protein>
<dbReference type="InterPro" id="IPR017907">
    <property type="entry name" value="Znf_RING_CS"/>
</dbReference>
<evidence type="ECO:0000256" key="16">
    <source>
        <dbReference type="SAM" id="MobiDB-lite"/>
    </source>
</evidence>
<dbReference type="InterPro" id="IPR001841">
    <property type="entry name" value="Znf_RING"/>
</dbReference>
<evidence type="ECO:0000256" key="14">
    <source>
        <dbReference type="RuleBase" id="RU365038"/>
    </source>
</evidence>
<keyword evidence="5 14" id="KW-0808">Transferase</keyword>
<name>A0AAV7FF75_ARIFI</name>
<dbReference type="AlphaFoldDB" id="A0AAV7FF75"/>
<dbReference type="GO" id="GO:0016567">
    <property type="term" value="P:protein ubiquitination"/>
    <property type="evidence" value="ECO:0007669"/>
    <property type="project" value="UniProtKB-UniRule"/>
</dbReference>
<dbReference type="PROSITE" id="PS50089">
    <property type="entry name" value="ZF_RING_2"/>
    <property type="match status" value="1"/>
</dbReference>
<accession>A0AAV7FF75</accession>
<keyword evidence="10 14" id="KW-0156">Chromatin regulator</keyword>
<evidence type="ECO:0000313" key="18">
    <source>
        <dbReference type="EMBL" id="KAG9459862.1"/>
    </source>
</evidence>
<evidence type="ECO:0000256" key="2">
    <source>
        <dbReference type="ARBA" id="ARBA00004123"/>
    </source>
</evidence>
<comment type="pathway">
    <text evidence="3 14">Protein modification; protein ubiquitination.</text>
</comment>
<dbReference type="SMART" id="SM00184">
    <property type="entry name" value="RING"/>
    <property type="match status" value="1"/>
</dbReference>
<proteinExistence type="inferred from homology"/>
<dbReference type="GO" id="GO:0008270">
    <property type="term" value="F:zinc ion binding"/>
    <property type="evidence" value="ECO:0007669"/>
    <property type="project" value="UniProtKB-KW"/>
</dbReference>
<feature type="coiled-coil region" evidence="15">
    <location>
        <begin position="248"/>
        <end position="278"/>
    </location>
</feature>
<dbReference type="Proteomes" id="UP000825729">
    <property type="component" value="Unassembled WGS sequence"/>
</dbReference>
<dbReference type="InterPro" id="IPR013956">
    <property type="entry name" value="E3_ubiquit_lig_Bre1"/>
</dbReference>
<evidence type="ECO:0000256" key="12">
    <source>
        <dbReference type="ARBA" id="ARBA00023242"/>
    </source>
</evidence>
<dbReference type="SUPFAM" id="SSF57850">
    <property type="entry name" value="RING/U-box"/>
    <property type="match status" value="1"/>
</dbReference>
<dbReference type="CDD" id="cd16499">
    <property type="entry name" value="RING-HC_Bre1-like"/>
    <property type="match status" value="1"/>
</dbReference>
<comment type="caution">
    <text evidence="18">The sequence shown here is derived from an EMBL/GenBank/DDBJ whole genome shotgun (WGS) entry which is preliminary data.</text>
</comment>
<evidence type="ECO:0000256" key="3">
    <source>
        <dbReference type="ARBA" id="ARBA00004906"/>
    </source>
</evidence>
<feature type="coiled-coil region" evidence="15">
    <location>
        <begin position="316"/>
        <end position="549"/>
    </location>
</feature>
<evidence type="ECO:0000313" key="19">
    <source>
        <dbReference type="Proteomes" id="UP000825729"/>
    </source>
</evidence>
<evidence type="ECO:0000256" key="10">
    <source>
        <dbReference type="ARBA" id="ARBA00022853"/>
    </source>
</evidence>
<dbReference type="GO" id="GO:0005634">
    <property type="term" value="C:nucleus"/>
    <property type="evidence" value="ECO:0007669"/>
    <property type="project" value="UniProtKB-SubCell"/>
</dbReference>
<dbReference type="Gene3D" id="3.30.40.10">
    <property type="entry name" value="Zinc/RING finger domain, C3HC4 (zinc finger)"/>
    <property type="match status" value="1"/>
</dbReference>
<evidence type="ECO:0000256" key="13">
    <source>
        <dbReference type="PROSITE-ProRule" id="PRU00175"/>
    </source>
</evidence>
<keyword evidence="7 13" id="KW-0863">Zinc-finger</keyword>
<feature type="region of interest" description="Disordered" evidence="16">
    <location>
        <begin position="1"/>
        <end position="33"/>
    </location>
</feature>
<dbReference type="EMBL" id="JAINDJ010000002">
    <property type="protein sequence ID" value="KAG9459862.1"/>
    <property type="molecule type" value="Genomic_DNA"/>
</dbReference>
<feature type="coiled-coil region" evidence="15">
    <location>
        <begin position="733"/>
        <end position="809"/>
    </location>
</feature>
<keyword evidence="6 14" id="KW-0479">Metal-binding</keyword>
<keyword evidence="8 14" id="KW-0833">Ubl conjugation pathway</keyword>
<feature type="domain" description="RING-type" evidence="17">
    <location>
        <begin position="831"/>
        <end position="869"/>
    </location>
</feature>
<keyword evidence="9 14" id="KW-0862">Zinc</keyword>
<evidence type="ECO:0000256" key="15">
    <source>
        <dbReference type="SAM" id="Coils"/>
    </source>
</evidence>
<dbReference type="InterPro" id="IPR013083">
    <property type="entry name" value="Znf_RING/FYVE/PHD"/>
</dbReference>
<evidence type="ECO:0000256" key="6">
    <source>
        <dbReference type="ARBA" id="ARBA00022723"/>
    </source>
</evidence>
<evidence type="ECO:0000256" key="8">
    <source>
        <dbReference type="ARBA" id="ARBA00022786"/>
    </source>
</evidence>
<keyword evidence="11 14" id="KW-0175">Coiled coil</keyword>
<dbReference type="Pfam" id="PF00097">
    <property type="entry name" value="zf-C3HC4"/>
    <property type="match status" value="1"/>
</dbReference>
<dbReference type="PANTHER" id="PTHR23163:SF8">
    <property type="entry name" value="E3 UBIQUITIN-PROTEIN LIGASE BRE1-LIKE 2"/>
    <property type="match status" value="1"/>
</dbReference>
<keyword evidence="19" id="KW-1185">Reference proteome</keyword>
<dbReference type="GO" id="GO:0061630">
    <property type="term" value="F:ubiquitin protein ligase activity"/>
    <property type="evidence" value="ECO:0007669"/>
    <property type="project" value="UniProtKB-EC"/>
</dbReference>
<organism evidence="18 19">
    <name type="scientific">Aristolochia fimbriata</name>
    <name type="common">White veined hardy Dutchman's pipe vine</name>
    <dbReference type="NCBI Taxonomy" id="158543"/>
    <lineage>
        <taxon>Eukaryota</taxon>
        <taxon>Viridiplantae</taxon>
        <taxon>Streptophyta</taxon>
        <taxon>Embryophyta</taxon>
        <taxon>Tracheophyta</taxon>
        <taxon>Spermatophyta</taxon>
        <taxon>Magnoliopsida</taxon>
        <taxon>Magnoliidae</taxon>
        <taxon>Piperales</taxon>
        <taxon>Aristolochiaceae</taxon>
        <taxon>Aristolochia</taxon>
    </lineage>
</organism>
<comment type="catalytic activity">
    <reaction evidence="1 14">
        <text>S-ubiquitinyl-[E2 ubiquitin-conjugating enzyme]-L-cysteine + [acceptor protein]-L-lysine = [E2 ubiquitin-conjugating enzyme]-L-cysteine + N(6)-ubiquitinyl-[acceptor protein]-L-lysine.</text>
        <dbReference type="EC" id="2.3.2.27"/>
    </reaction>
</comment>
<evidence type="ECO:0000256" key="9">
    <source>
        <dbReference type="ARBA" id="ARBA00022833"/>
    </source>
</evidence>
<dbReference type="PROSITE" id="PS00518">
    <property type="entry name" value="ZF_RING_1"/>
    <property type="match status" value="1"/>
</dbReference>
<dbReference type="InterPro" id="IPR018957">
    <property type="entry name" value="Znf_C3HC4_RING-type"/>
</dbReference>
<comment type="similarity">
    <text evidence="4 14">Belongs to the BRE1 family.</text>
</comment>
<evidence type="ECO:0000256" key="4">
    <source>
        <dbReference type="ARBA" id="ARBA00005555"/>
    </source>
</evidence>
<comment type="subcellular location">
    <subcellularLocation>
        <location evidence="2 14">Nucleus</location>
    </subcellularLocation>
</comment>
<keyword evidence="12 14" id="KW-0539">Nucleus</keyword>
<evidence type="ECO:0000256" key="11">
    <source>
        <dbReference type="ARBA" id="ARBA00023054"/>
    </source>
</evidence>
<sequence length="983" mass="111490">MMGNSDEDEPEKKKRHFNSVSSPMAKSSLSSPEKKTVDAAVLQLQNQKLVQQLDTQKNEIHTMEEKFKELKDKQISYDETLITVNRLWNQLVDDLILLGVRAGGYARGLEALNLVDISRGSTVQCPPEETFLCRLLEKNHIERTGANATLKYVEDALAARHSSTMDLMKHLEETISSQRAKFESLSLSLAGKPYGEVSSDALIQLRKISDLLKEEVENLHKVIDALHSKHKMYTDEIQTYIESSSSDQSEIKRLAGELEESMAELEESRRKLVNLTVQKEGFSVLNGPVLSLVNGTSSPEKTADRAMGLRKLKGSIEEAKILEEARNSELQEAQKENQVLLKQLQSLQNELEDEKYVTSSKPYTLLNDHLQHLNSELERYKGLTDSLQGEKSYFLRREKELSLKAESADASKNSLAESEARIRDLEVQLQKCMTDKNDLEIKMEEAEQDVGRKDIKAEFRVMASALSKEMEMMETQLNRCKERALEALSLRDEAHSLRAELSKKMKEHLSIAGGCSKHTAEIKSLKALIEKLQKEKQELQIFLDMYGQQCFDNRDMMDIKESERRALAQVEVLTSALSEHGLELRVKAATEAEAACQERLSAAEAEIADLRAKLDACERNVMELTEAIKIKDEEAETYIAEIETIGQAYEDMQTQNQHLLQQVTERDDYNIKLVSDSVKAKQAQTSLFSEKEVLSKQLQQVNSSLDFFKLKVARGEEQMKALFTQAGKTSIENRKVVMNVEAAKSELAEAEKELKWLKYAVDSCEKEYEQSQRKIHDLQKELENERSEKKKLDEEVEELNNQVAEMSPQRREATIQKLQDEIKECKAILKCGVCFDRPKEVVITKCYHLFCNPCIQRNLEIRHRKCPGCGTPFGQNDVKPVYFCVYRCVPAFPEFAHHIKPEFAYKGIPLCQTLHLKLSLLPGCVPPSFRLASNFGVGSSQRRTSRATPGAFPTCRGRFRARATAEATTGNCLFLVSVKGPHC</sequence>
<dbReference type="PANTHER" id="PTHR23163">
    <property type="entry name" value="RING FINGER PROTEIN-RELATED"/>
    <property type="match status" value="1"/>
</dbReference>
<evidence type="ECO:0000256" key="5">
    <source>
        <dbReference type="ARBA" id="ARBA00022679"/>
    </source>
</evidence>
<evidence type="ECO:0000256" key="7">
    <source>
        <dbReference type="ARBA" id="ARBA00022771"/>
    </source>
</evidence>
<gene>
    <name evidence="18" type="ORF">H6P81_004370</name>
</gene>
<feature type="compositionally biased region" description="Low complexity" evidence="16">
    <location>
        <begin position="19"/>
        <end position="31"/>
    </location>
</feature>
<feature type="coiled-coil region" evidence="15">
    <location>
        <begin position="586"/>
        <end position="634"/>
    </location>
</feature>
<dbReference type="GO" id="GO:0033503">
    <property type="term" value="C:HULC complex"/>
    <property type="evidence" value="ECO:0007669"/>
    <property type="project" value="TreeGrafter"/>
</dbReference>
<dbReference type="GO" id="GO:0006325">
    <property type="term" value="P:chromatin organization"/>
    <property type="evidence" value="ECO:0007669"/>
    <property type="project" value="UniProtKB-KW"/>
</dbReference>